<evidence type="ECO:0000313" key="6">
    <source>
        <dbReference type="Proteomes" id="UP000695026"/>
    </source>
</evidence>
<dbReference type="InterPro" id="IPR013761">
    <property type="entry name" value="SAM/pointed_sf"/>
</dbReference>
<evidence type="ECO:0000259" key="5">
    <source>
        <dbReference type="PROSITE" id="PS50105"/>
    </source>
</evidence>
<sequence>MPFSWFGDSHKEHSSSSTLSFSQGGQDIAIELSQEKTRNKSRIVIDDSYHSKPSCDLSGLVTEPNLSGRSHTLTFSSDETVEDEPSATGKQNQWHNRPISEWTTQQVCHWLMGMNMDQYISEFTTRNVDGQQLMLLDSEKLKALGVSSQNDRSTIKKKIKDIKKTQEKLEKQKEKFQKKEKEVRRTGKLVATVESSC</sequence>
<organism evidence="6 7">
    <name type="scientific">Python bivittatus</name>
    <name type="common">Burmese python</name>
    <name type="synonym">Python molurus bivittatus</name>
    <dbReference type="NCBI Taxonomy" id="176946"/>
    <lineage>
        <taxon>Eukaryota</taxon>
        <taxon>Metazoa</taxon>
        <taxon>Chordata</taxon>
        <taxon>Craniata</taxon>
        <taxon>Vertebrata</taxon>
        <taxon>Euteleostomi</taxon>
        <taxon>Lepidosauria</taxon>
        <taxon>Squamata</taxon>
        <taxon>Bifurcata</taxon>
        <taxon>Unidentata</taxon>
        <taxon>Episquamata</taxon>
        <taxon>Toxicofera</taxon>
        <taxon>Serpentes</taxon>
        <taxon>Henophidia</taxon>
        <taxon>Pythonidae</taxon>
        <taxon>Python</taxon>
    </lineage>
</organism>
<feature type="region of interest" description="Disordered" evidence="4">
    <location>
        <begin position="1"/>
        <end position="24"/>
    </location>
</feature>
<keyword evidence="6" id="KW-1185">Reference proteome</keyword>
<dbReference type="InterPro" id="IPR043446">
    <property type="entry name" value="Neurabin-like"/>
</dbReference>
<feature type="coiled-coil region" evidence="3">
    <location>
        <begin position="152"/>
        <end position="186"/>
    </location>
</feature>
<evidence type="ECO:0000256" key="3">
    <source>
        <dbReference type="SAM" id="Coils"/>
    </source>
</evidence>
<dbReference type="Proteomes" id="UP000695026">
    <property type="component" value="Unplaced"/>
</dbReference>
<dbReference type="Gene3D" id="1.10.150.50">
    <property type="entry name" value="Transcription Factor, Ets-1"/>
    <property type="match status" value="1"/>
</dbReference>
<dbReference type="GO" id="GO:0030425">
    <property type="term" value="C:dendrite"/>
    <property type="evidence" value="ECO:0007669"/>
    <property type="project" value="TreeGrafter"/>
</dbReference>
<dbReference type="InterPro" id="IPR001660">
    <property type="entry name" value="SAM"/>
</dbReference>
<accession>A0A9F5MSH8</accession>
<name>A0A9F5MSH8_PYTBI</name>
<evidence type="ECO:0000313" key="7">
    <source>
        <dbReference type="RefSeq" id="XP_025024244.1"/>
    </source>
</evidence>
<dbReference type="PANTHER" id="PTHR16154">
    <property type="entry name" value="NEURABIN"/>
    <property type="match status" value="1"/>
</dbReference>
<dbReference type="GO" id="GO:0019722">
    <property type="term" value="P:calcium-mediated signaling"/>
    <property type="evidence" value="ECO:0007669"/>
    <property type="project" value="TreeGrafter"/>
</dbReference>
<dbReference type="CDD" id="cd09512">
    <property type="entry name" value="SAM_Neurabin-like"/>
    <property type="match status" value="1"/>
</dbReference>
<gene>
    <name evidence="7" type="primary">LOC112540982</name>
</gene>
<dbReference type="FunFam" id="1.10.150.50:FF:000008">
    <property type="entry name" value="Neurabin-1 isoform 1-like protein"/>
    <property type="match status" value="1"/>
</dbReference>
<dbReference type="OrthoDB" id="62701at2759"/>
<dbReference type="OMA" id="DQYISEF"/>
<keyword evidence="1" id="KW-0597">Phosphoprotein</keyword>
<feature type="region of interest" description="Disordered" evidence="4">
    <location>
        <begin position="74"/>
        <end position="93"/>
    </location>
</feature>
<dbReference type="PROSITE" id="PS50105">
    <property type="entry name" value="SAM_DOMAIN"/>
    <property type="match status" value="1"/>
</dbReference>
<dbReference type="RefSeq" id="XP_025024244.1">
    <property type="nucleotide sequence ID" value="XM_025168476.1"/>
</dbReference>
<dbReference type="SMART" id="SM00454">
    <property type="entry name" value="SAM"/>
    <property type="match status" value="1"/>
</dbReference>
<evidence type="ECO:0000256" key="1">
    <source>
        <dbReference type="ARBA" id="ARBA00022553"/>
    </source>
</evidence>
<protein>
    <submittedName>
        <fullName evidence="7">Neurabin-1-like</fullName>
    </submittedName>
</protein>
<keyword evidence="2 3" id="KW-0175">Coiled coil</keyword>
<dbReference type="Pfam" id="PF07647">
    <property type="entry name" value="SAM_2"/>
    <property type="match status" value="1"/>
</dbReference>
<dbReference type="GeneID" id="112540982"/>
<reference evidence="7" key="1">
    <citation type="submission" date="2025-08" db="UniProtKB">
        <authorList>
            <consortium name="RefSeq"/>
        </authorList>
    </citation>
    <scope>IDENTIFICATION</scope>
    <source>
        <tissue evidence="7">Liver</tissue>
    </source>
</reference>
<dbReference type="GO" id="GO:0051015">
    <property type="term" value="F:actin filament binding"/>
    <property type="evidence" value="ECO:0007669"/>
    <property type="project" value="TreeGrafter"/>
</dbReference>
<evidence type="ECO:0000256" key="4">
    <source>
        <dbReference type="SAM" id="MobiDB-lite"/>
    </source>
</evidence>
<evidence type="ECO:0000256" key="2">
    <source>
        <dbReference type="ARBA" id="ARBA00023054"/>
    </source>
</evidence>
<dbReference type="GO" id="GO:0005737">
    <property type="term" value="C:cytoplasm"/>
    <property type="evidence" value="ECO:0007669"/>
    <property type="project" value="TreeGrafter"/>
</dbReference>
<dbReference type="GO" id="GO:0031175">
    <property type="term" value="P:neuron projection development"/>
    <property type="evidence" value="ECO:0007669"/>
    <property type="project" value="TreeGrafter"/>
</dbReference>
<proteinExistence type="predicted"/>
<dbReference type="AlphaFoldDB" id="A0A9F5MSH8"/>
<feature type="domain" description="SAM" evidence="5">
    <location>
        <begin position="102"/>
        <end position="165"/>
    </location>
</feature>
<dbReference type="GO" id="GO:0007015">
    <property type="term" value="P:actin filament organization"/>
    <property type="evidence" value="ECO:0007669"/>
    <property type="project" value="TreeGrafter"/>
</dbReference>
<dbReference type="KEGG" id="pbi:112540982"/>
<dbReference type="SUPFAM" id="SSF47769">
    <property type="entry name" value="SAM/Pointed domain"/>
    <property type="match status" value="1"/>
</dbReference>
<dbReference type="PANTHER" id="PTHR16154:SF26">
    <property type="entry name" value="PROTEIN PHOSPHATASE 1 REGULATORY SUBUNIT 9 LIKE"/>
    <property type="match status" value="1"/>
</dbReference>
<dbReference type="GO" id="GO:0015629">
    <property type="term" value="C:actin cytoskeleton"/>
    <property type="evidence" value="ECO:0007669"/>
    <property type="project" value="TreeGrafter"/>
</dbReference>
<dbReference type="GO" id="GO:0014069">
    <property type="term" value="C:postsynaptic density"/>
    <property type="evidence" value="ECO:0007669"/>
    <property type="project" value="TreeGrafter"/>
</dbReference>